<keyword evidence="2" id="KW-0456">Lyase</keyword>
<dbReference type="AlphaFoldDB" id="E1QVI8"/>
<dbReference type="PROSITE" id="PS51554">
    <property type="entry name" value="PFL"/>
    <property type="match status" value="1"/>
</dbReference>
<dbReference type="GeneID" id="78512451"/>
<dbReference type="GO" id="GO:0005829">
    <property type="term" value="C:cytosol"/>
    <property type="evidence" value="ECO:0007669"/>
    <property type="project" value="TreeGrafter"/>
</dbReference>
<dbReference type="Pfam" id="PF02901">
    <property type="entry name" value="PFL-like"/>
    <property type="match status" value="1"/>
</dbReference>
<feature type="modified residue" description="Glycine radical" evidence="3">
    <location>
        <position position="878"/>
    </location>
</feature>
<dbReference type="SUPFAM" id="SSF51998">
    <property type="entry name" value="PFL-like glycyl radical enzymes"/>
    <property type="match status" value="1"/>
</dbReference>
<dbReference type="GO" id="GO:0016829">
    <property type="term" value="F:lyase activity"/>
    <property type="evidence" value="ECO:0007669"/>
    <property type="project" value="UniProtKB-KW"/>
</dbReference>
<dbReference type="Proteomes" id="UP000000333">
    <property type="component" value="Chromosome"/>
</dbReference>
<evidence type="ECO:0000256" key="2">
    <source>
        <dbReference type="ARBA" id="ARBA00023239"/>
    </source>
</evidence>
<name>E1QVI8_OLSUV</name>
<dbReference type="EC" id="2.3.1.54" evidence="6"/>
<dbReference type="InterPro" id="IPR001150">
    <property type="entry name" value="Gly_radical"/>
</dbReference>
<dbReference type="InterPro" id="IPR051215">
    <property type="entry name" value="GRE"/>
</dbReference>
<keyword evidence="6" id="KW-0012">Acyltransferase</keyword>
<dbReference type="eggNOG" id="COG1882">
    <property type="taxonomic scope" value="Bacteria"/>
</dbReference>
<dbReference type="Pfam" id="PF01228">
    <property type="entry name" value="Gly_radical"/>
    <property type="match status" value="1"/>
</dbReference>
<evidence type="ECO:0000313" key="7">
    <source>
        <dbReference type="Proteomes" id="UP000000333"/>
    </source>
</evidence>
<evidence type="ECO:0000256" key="1">
    <source>
        <dbReference type="ARBA" id="ARBA00022818"/>
    </source>
</evidence>
<gene>
    <name evidence="6" type="ordered locus">Olsu_1030</name>
</gene>
<reference evidence="6 7" key="1">
    <citation type="journal article" date="2010" name="Stand. Genomic Sci.">
        <title>Complete genome sequence of Olsenella uli type strain (VPI D76D-27C).</title>
        <authorList>
            <person name="Goker M."/>
            <person name="Held B."/>
            <person name="Lucas S."/>
            <person name="Nolan M."/>
            <person name="Yasawong M."/>
            <person name="Glavina Del Rio T."/>
            <person name="Tice H."/>
            <person name="Cheng J.F."/>
            <person name="Bruce D."/>
            <person name="Detter J.C."/>
            <person name="Tapia R."/>
            <person name="Han C."/>
            <person name="Goodwin L."/>
            <person name="Pitluck S."/>
            <person name="Liolios K."/>
            <person name="Ivanova N."/>
            <person name="Mavromatis K."/>
            <person name="Mikhailova N."/>
            <person name="Pati A."/>
            <person name="Chen A."/>
            <person name="Palaniappan K."/>
            <person name="Land M."/>
            <person name="Hauser L."/>
            <person name="Chang Y.J."/>
            <person name="Jeffries C.D."/>
            <person name="Rohde M."/>
            <person name="Sikorski J."/>
            <person name="Pukall R."/>
            <person name="Woyke T."/>
            <person name="Bristow J."/>
            <person name="Eisen J.A."/>
            <person name="Markowitz V."/>
            <person name="Hugenholtz P."/>
            <person name="Kyrpides N.C."/>
            <person name="Klenk H.P."/>
            <person name="Lapidus A."/>
        </authorList>
    </citation>
    <scope>NUCLEOTIDE SEQUENCE [LARGE SCALE GENOMIC DNA]</scope>
    <source>
        <strain evidence="7">ATCC 49627 / DSM 7084 / CIP 109912 / JCM 12494 / NCIMB 702895 / VPI D76D-27C</strain>
    </source>
</reference>
<dbReference type="Gene3D" id="3.20.70.20">
    <property type="match status" value="1"/>
</dbReference>
<accession>E1QVI8</accession>
<dbReference type="PATRIC" id="fig|633147.7.peg.515"/>
<dbReference type="RefSeq" id="WP_013251893.1">
    <property type="nucleotide sequence ID" value="NC_014363.1"/>
</dbReference>
<dbReference type="STRING" id="633147.Olsu_1030"/>
<dbReference type="NCBIfam" id="NF033715">
    <property type="entry name" value="glycyl_HPDL_Lrg"/>
    <property type="match status" value="1"/>
</dbReference>
<feature type="domain" description="PFL" evidence="5">
    <location>
        <begin position="39"/>
        <end position="775"/>
    </location>
</feature>
<feature type="domain" description="Glycine radical" evidence="4">
    <location>
        <begin position="783"/>
        <end position="902"/>
    </location>
</feature>
<proteinExistence type="predicted"/>
<sequence length="902" mass="101116">MDSKQAKINEILEDRNRFRSLDVDAMEDYSEEPIPDPSPRFTKLMDIYYVLKNTIDMEYPYWYNRTWWQNDGDLPEIRRAKSEAAALSHMTPTIWPGELLVMNKTKNWRGAFCFPWVDASFFNAQAEALLAQADAPALSAADSVSQVGAGGGNVTKSFGNVVSIAQKFGLRKEEIPVLVKVARYWMTNSVEVKTAEYSAMIPDYYKYKSYRDTVLVMFDSWAIPQGREVMNYYMPLEYGFDRLLEMCDEKIADLLGEADNGDGVLGMSRGYYYIAMKEIIKGLIQWAENYAKRATFQAELETDPQQKKDYEDIAVVMHNIAHKQPSSFREALQLTFLLHLAVVNEDPQSGQSIGRIGQVLQPFYAKDLREGKITEEDAIELLELYRIKITSIECFASSGVTGGVLSGNTFNNLGLGGLGLDGLTAVTPLEYLIVEAGTRGKTTQPTLSVLYDEKTPEDFLMKAARCCKGGMGYPAWMNNQTGMNYMLRNYHDEDMTVEDARAWMLGGCLESSPGTFLPLHYDGKVTMVPGGAGPTAGTGIHFTGLPKMLELVLTNGRDVRTGIQVFEPHNNKLETLQDVWDVWSAYMEELLEISNRVNNIQMDIWRKINPPTVASLLKPDCFAKGQTLSNMGCRYNATINFESCGTVTFINAMASLKKNVYDEKKYTIEEMTDALLNNFGFKTAFETGVFSPDHREATEDAPKYEKIFFDCVNAPKFGNADPYVDSLMVDYEILMKKLVPACKSYMGKPLYMCQISVSTHGPQGAITLADAGGRLAGTTYSDGSVSAAAATDKNGIYAVFESATCYDHSMCQNAQMNVKIHPTAVKGAQGTRKLLDVIRAYMRKGGFHVQFNITSSKVLRAAQQKPEEYRDLMVRVAGFTQYWCEIGKPIQDEVIYRTEYDQ</sequence>
<evidence type="ECO:0000256" key="3">
    <source>
        <dbReference type="PROSITE-ProRule" id="PRU00493"/>
    </source>
</evidence>
<dbReference type="GO" id="GO:0008861">
    <property type="term" value="F:formate C-acetyltransferase activity"/>
    <property type="evidence" value="ECO:0007669"/>
    <property type="project" value="UniProtKB-EC"/>
</dbReference>
<dbReference type="OrthoDB" id="9803969at2"/>
<keyword evidence="6" id="KW-0808">Transferase</keyword>
<dbReference type="EMBL" id="CP002106">
    <property type="protein sequence ID" value="ADK68141.1"/>
    <property type="molecule type" value="Genomic_DNA"/>
</dbReference>
<dbReference type="KEGG" id="ols:Olsu_1030"/>
<evidence type="ECO:0000259" key="5">
    <source>
        <dbReference type="PROSITE" id="PS51554"/>
    </source>
</evidence>
<keyword evidence="7" id="KW-1185">Reference proteome</keyword>
<dbReference type="InterPro" id="IPR004184">
    <property type="entry name" value="PFL_dom"/>
</dbReference>
<organism evidence="6 7">
    <name type="scientific">Olsenella uli (strain ATCC 49627 / DSM 7084 / CCUG 31166 / CIP 109912 / JCM 12494 / LMG 11480 / NCIMB 702895 / VPI D76D-27C)</name>
    <name type="common">Lactobacillus uli</name>
    <dbReference type="NCBI Taxonomy" id="633147"/>
    <lineage>
        <taxon>Bacteria</taxon>
        <taxon>Bacillati</taxon>
        <taxon>Actinomycetota</taxon>
        <taxon>Coriobacteriia</taxon>
        <taxon>Coriobacteriales</taxon>
        <taxon>Atopobiaceae</taxon>
        <taxon>Olsenella</taxon>
    </lineage>
</organism>
<dbReference type="PANTHER" id="PTHR43641">
    <property type="entry name" value="FORMATE ACETYLTRANSFERASE 3-RELATED"/>
    <property type="match status" value="1"/>
</dbReference>
<keyword evidence="1 3" id="KW-0556">Organic radical</keyword>
<dbReference type="HOGENOM" id="CLU_009096_0_1_11"/>
<dbReference type="PROSITE" id="PS51149">
    <property type="entry name" value="GLY_RADICAL_2"/>
    <property type="match status" value="1"/>
</dbReference>
<dbReference type="PANTHER" id="PTHR43641:SF2">
    <property type="entry name" value="DEHYDRATASE YBIW-RELATED"/>
    <property type="match status" value="1"/>
</dbReference>
<evidence type="ECO:0000259" key="4">
    <source>
        <dbReference type="PROSITE" id="PS51149"/>
    </source>
</evidence>
<protein>
    <submittedName>
        <fullName evidence="6">Formate C-acetyltransferase</fullName>
        <ecNumber evidence="6">2.3.1.54</ecNumber>
    </submittedName>
</protein>
<evidence type="ECO:0000313" key="6">
    <source>
        <dbReference type="EMBL" id="ADK68141.1"/>
    </source>
</evidence>